<gene>
    <name evidence="2" type="ORF">Z045_03430</name>
</gene>
<comment type="caution">
    <text evidence="2">The sequence shown here is derived from an EMBL/GenBank/DDBJ whole genome shotgun (WGS) entry which is preliminary data.</text>
</comment>
<keyword evidence="1" id="KW-0732">Signal</keyword>
<feature type="signal peptide" evidence="1">
    <location>
        <begin position="1"/>
        <end position="32"/>
    </location>
</feature>
<organism evidence="2 3">
    <name type="scientific">Rhodococcus pyridinivorans KG-16</name>
    <dbReference type="NCBI Taxonomy" id="1441730"/>
    <lineage>
        <taxon>Bacteria</taxon>
        <taxon>Bacillati</taxon>
        <taxon>Actinomycetota</taxon>
        <taxon>Actinomycetes</taxon>
        <taxon>Mycobacteriales</taxon>
        <taxon>Nocardiaceae</taxon>
        <taxon>Rhodococcus</taxon>
    </lineage>
</organism>
<evidence type="ECO:0000313" key="3">
    <source>
        <dbReference type="Proteomes" id="UP000053060"/>
    </source>
</evidence>
<dbReference type="Proteomes" id="UP000053060">
    <property type="component" value="Unassembled WGS sequence"/>
</dbReference>
<dbReference type="GeneID" id="86867432"/>
<sequence length="113" mass="11884">MRTLATRSRLATAAVLSFGTAAVLLGTGTAAAQPAPGVVGMSEQAAVAVLAAEGVPYSIVNRSGSVGGDCTVTAQRDRGYRTEVDYEYDSDDNEFDRVERQVWRGVGLTVVCR</sequence>
<dbReference type="AlphaFoldDB" id="A0A0V9URC0"/>
<evidence type="ECO:0008006" key="4">
    <source>
        <dbReference type="Google" id="ProtNLM"/>
    </source>
</evidence>
<proteinExistence type="predicted"/>
<dbReference type="EMBL" id="AZXY01000001">
    <property type="protein sequence ID" value="KSZ60495.1"/>
    <property type="molecule type" value="Genomic_DNA"/>
</dbReference>
<protein>
    <recommendedName>
        <fullName evidence="4">PASTA domain-containing protein</fullName>
    </recommendedName>
</protein>
<name>A0A0V9URC0_9NOCA</name>
<dbReference type="RefSeq" id="WP_060650601.1">
    <property type="nucleotide sequence ID" value="NZ_AZXY01000001.1"/>
</dbReference>
<accession>A0A0V9URC0</accession>
<dbReference type="PATRIC" id="fig|1441730.3.peg.720"/>
<reference evidence="2 3" key="2">
    <citation type="journal article" date="2016" name="Genome Announc.">
        <title>Draft Genome Sequence of a Versatile Hydrocarbon-Degrading Bacterium, Rhodococcus pyridinivorans Strain KG-16, Collected from Oil Fields in India.</title>
        <authorList>
            <person name="Aggarwal R.K."/>
            <person name="Dawar C."/>
            <person name="Phanindranath R."/>
            <person name="Mutnuri L."/>
            <person name="Dayal A.M."/>
        </authorList>
    </citation>
    <scope>NUCLEOTIDE SEQUENCE [LARGE SCALE GENOMIC DNA]</scope>
    <source>
        <strain evidence="2 3">KG-16</strain>
    </source>
</reference>
<reference evidence="3" key="1">
    <citation type="submission" date="2015-01" db="EMBL/GenBank/DDBJ databases">
        <title>Draft genome sequence of Rhodococcus pyridinivorans strain KG-16, a hydrocarbon-degrading bacterium.</title>
        <authorList>
            <person name="Aggarwal R.K."/>
            <person name="Dawar C."/>
        </authorList>
    </citation>
    <scope>NUCLEOTIDE SEQUENCE [LARGE SCALE GENOMIC DNA]</scope>
    <source>
        <strain evidence="3">KG-16</strain>
    </source>
</reference>
<feature type="chain" id="PRO_5006898585" description="PASTA domain-containing protein" evidence="1">
    <location>
        <begin position="33"/>
        <end position="113"/>
    </location>
</feature>
<evidence type="ECO:0000313" key="2">
    <source>
        <dbReference type="EMBL" id="KSZ60495.1"/>
    </source>
</evidence>
<evidence type="ECO:0000256" key="1">
    <source>
        <dbReference type="SAM" id="SignalP"/>
    </source>
</evidence>